<evidence type="ECO:0000313" key="2">
    <source>
        <dbReference type="EMBL" id="KAL2730632.1"/>
    </source>
</evidence>
<dbReference type="EMBL" id="JAYRBN010000091">
    <property type="protein sequence ID" value="KAL2730632.1"/>
    <property type="molecule type" value="Genomic_DNA"/>
</dbReference>
<keyword evidence="1" id="KW-1133">Transmembrane helix</keyword>
<comment type="caution">
    <text evidence="2">The sequence shown here is derived from an EMBL/GenBank/DDBJ whole genome shotgun (WGS) entry which is preliminary data.</text>
</comment>
<feature type="transmembrane region" description="Helical" evidence="1">
    <location>
        <begin position="187"/>
        <end position="205"/>
    </location>
</feature>
<dbReference type="AlphaFoldDB" id="A0ABD2BD08"/>
<accession>A0ABD2BD08</accession>
<sequence>MVSRRYSIAIGNVYSRYYTTLVKLHEDLTRDIISLLRRSRINVTSSYAGRMLSKLFLKDDSKSMGDQSENVLKNELANEDITDKEKTFENVTRMDYTFKGVKTFYVNPSVDTLGYFRELVARCLPKRNPEFMSMRHHVFFLEPCRDVNISMNIPRVSLYSVYIYIYIFHHRRTSSMRMSDEEDKEGWLVGWLVGWFVGSLVGWLLS</sequence>
<gene>
    <name evidence="2" type="ORF">V1477_016443</name>
</gene>
<name>A0ABD2BD08_VESMC</name>
<reference evidence="2 3" key="1">
    <citation type="journal article" date="2024" name="Ann. Entomol. Soc. Am.">
        <title>Genomic analyses of the southern and eastern yellowjacket wasps (Hymenoptera: Vespidae) reveal evolutionary signatures of social life.</title>
        <authorList>
            <person name="Catto M.A."/>
            <person name="Caine P.B."/>
            <person name="Orr S.E."/>
            <person name="Hunt B.G."/>
            <person name="Goodisman M.A.D."/>
        </authorList>
    </citation>
    <scope>NUCLEOTIDE SEQUENCE [LARGE SCALE GENOMIC DNA]</scope>
    <source>
        <strain evidence="2">232</strain>
        <tissue evidence="2">Head and thorax</tissue>
    </source>
</reference>
<protein>
    <submittedName>
        <fullName evidence="2">Uncharacterized protein</fullName>
    </submittedName>
</protein>
<keyword evidence="1" id="KW-0472">Membrane</keyword>
<evidence type="ECO:0000256" key="1">
    <source>
        <dbReference type="SAM" id="Phobius"/>
    </source>
</evidence>
<keyword evidence="1" id="KW-0812">Transmembrane</keyword>
<dbReference type="Proteomes" id="UP001607303">
    <property type="component" value="Unassembled WGS sequence"/>
</dbReference>
<organism evidence="2 3">
    <name type="scientific">Vespula maculifrons</name>
    <name type="common">Eastern yellow jacket</name>
    <name type="synonym">Wasp</name>
    <dbReference type="NCBI Taxonomy" id="7453"/>
    <lineage>
        <taxon>Eukaryota</taxon>
        <taxon>Metazoa</taxon>
        <taxon>Ecdysozoa</taxon>
        <taxon>Arthropoda</taxon>
        <taxon>Hexapoda</taxon>
        <taxon>Insecta</taxon>
        <taxon>Pterygota</taxon>
        <taxon>Neoptera</taxon>
        <taxon>Endopterygota</taxon>
        <taxon>Hymenoptera</taxon>
        <taxon>Apocrita</taxon>
        <taxon>Aculeata</taxon>
        <taxon>Vespoidea</taxon>
        <taxon>Vespidae</taxon>
        <taxon>Vespinae</taxon>
        <taxon>Vespula</taxon>
    </lineage>
</organism>
<keyword evidence="3" id="KW-1185">Reference proteome</keyword>
<evidence type="ECO:0000313" key="3">
    <source>
        <dbReference type="Proteomes" id="UP001607303"/>
    </source>
</evidence>
<proteinExistence type="predicted"/>